<evidence type="ECO:0000313" key="4">
    <source>
        <dbReference type="Proteomes" id="UP000694540"/>
    </source>
</evidence>
<dbReference type="GO" id="GO:0097677">
    <property type="term" value="F:STAT family protein binding"/>
    <property type="evidence" value="ECO:0007669"/>
    <property type="project" value="TreeGrafter"/>
</dbReference>
<feature type="region of interest" description="Disordered" evidence="1">
    <location>
        <begin position="129"/>
        <end position="170"/>
    </location>
</feature>
<dbReference type="InterPro" id="IPR040355">
    <property type="entry name" value="FAM220A"/>
</dbReference>
<evidence type="ECO:0000313" key="3">
    <source>
        <dbReference type="Ensembl" id="ENSCWAP00000012446.1"/>
    </source>
</evidence>
<dbReference type="GeneTree" id="ENSGT00390000014156"/>
<feature type="domain" description="SIPAR" evidence="2">
    <location>
        <begin position="2"/>
        <end position="247"/>
    </location>
</feature>
<dbReference type="Ensembl" id="ENSCWAT00000013529.1">
    <property type="protein sequence ID" value="ENSCWAP00000012446.1"/>
    <property type="gene ID" value="ENSCWAG00000009757.1"/>
</dbReference>
<proteinExistence type="predicted"/>
<dbReference type="Proteomes" id="UP000694540">
    <property type="component" value="Unplaced"/>
</dbReference>
<evidence type="ECO:0000256" key="1">
    <source>
        <dbReference type="SAM" id="MobiDB-lite"/>
    </source>
</evidence>
<organism evidence="3 4">
    <name type="scientific">Catagonus wagneri</name>
    <name type="common">Chacoan peccary</name>
    <dbReference type="NCBI Taxonomy" id="51154"/>
    <lineage>
        <taxon>Eukaryota</taxon>
        <taxon>Metazoa</taxon>
        <taxon>Chordata</taxon>
        <taxon>Craniata</taxon>
        <taxon>Vertebrata</taxon>
        <taxon>Euteleostomi</taxon>
        <taxon>Mammalia</taxon>
        <taxon>Eutheria</taxon>
        <taxon>Laurasiatheria</taxon>
        <taxon>Artiodactyla</taxon>
        <taxon>Suina</taxon>
        <taxon>Tayassuidae</taxon>
        <taxon>Catagonus</taxon>
    </lineage>
</organism>
<dbReference type="PANTHER" id="PTHR31980:SF1">
    <property type="entry name" value="PROTEIN FAM220A"/>
    <property type="match status" value="1"/>
</dbReference>
<dbReference type="PANTHER" id="PTHR31980">
    <property type="entry name" value="PROTEIN FAM220A"/>
    <property type="match status" value="1"/>
</dbReference>
<dbReference type="GO" id="GO:0000122">
    <property type="term" value="P:negative regulation of transcription by RNA polymerase II"/>
    <property type="evidence" value="ECO:0007669"/>
    <property type="project" value="TreeGrafter"/>
</dbReference>
<name>A0A8C3W7C7_9CETA</name>
<evidence type="ECO:0000259" key="2">
    <source>
        <dbReference type="Pfam" id="PF15487"/>
    </source>
</evidence>
<accession>A0A8C3W7C7</accession>
<protein>
    <submittedName>
        <fullName evidence="3">Family with sequence similarity 220 member A</fullName>
    </submittedName>
</protein>
<sequence length="263" mass="27770">MRDGRGTLGTRLAEEKGAGGDSGRLLFGLEQMQESPLPSDTASRVNKPVVAANGNAQNGELSLEMEEDLSEVGLLLQPGNGAPPHLQKSTRRNSASAAAQSETVGLLFASPEECFAGVSCGVGDAQMKDSVRGGPRASDGCRGRSCRGGPWGSGLPGRQKPSEAGISADEPPSALLERLDSELEPSCLRSILSTLLHAHPHVFLNDEKKHLSPGHSKPKFSEPTVEYKKMLSHVISTSDGLQRALALPTPQAFESVNLLCRSQ</sequence>
<reference evidence="3" key="1">
    <citation type="submission" date="2025-08" db="UniProtKB">
        <authorList>
            <consortium name="Ensembl"/>
        </authorList>
    </citation>
    <scope>IDENTIFICATION</scope>
</reference>
<dbReference type="GO" id="GO:0005634">
    <property type="term" value="C:nucleus"/>
    <property type="evidence" value="ECO:0007669"/>
    <property type="project" value="TreeGrafter"/>
</dbReference>
<feature type="region of interest" description="Disordered" evidence="1">
    <location>
        <begin position="1"/>
        <end position="25"/>
    </location>
</feature>
<reference evidence="3" key="2">
    <citation type="submission" date="2025-09" db="UniProtKB">
        <authorList>
            <consortium name="Ensembl"/>
        </authorList>
    </citation>
    <scope>IDENTIFICATION</scope>
</reference>
<keyword evidence="4" id="KW-1185">Reference proteome</keyword>
<dbReference type="AlphaFoldDB" id="A0A8C3W7C7"/>
<dbReference type="Pfam" id="PF15487">
    <property type="entry name" value="FAM220"/>
    <property type="match status" value="1"/>
</dbReference>
<dbReference type="InterPro" id="IPR029155">
    <property type="entry name" value="SIPAR"/>
</dbReference>